<name>A0ABW6A525_9BACT</name>
<reference evidence="3" key="1">
    <citation type="journal article" date="2019" name="Int. J. Syst. Evol. Microbiol.">
        <title>The Global Catalogue of Microorganisms (GCM) 10K type strain sequencing project: providing services to taxonomists for standard genome sequencing and annotation.</title>
        <authorList>
            <consortium name="The Broad Institute Genomics Platform"/>
            <consortium name="The Broad Institute Genome Sequencing Center for Infectious Disease"/>
            <person name="Wu L."/>
            <person name="Ma J."/>
        </authorList>
    </citation>
    <scope>NUCLEOTIDE SEQUENCE [LARGE SCALE GENOMIC DNA]</scope>
    <source>
        <strain evidence="3">KCTC 23299</strain>
    </source>
</reference>
<feature type="signal peptide" evidence="1">
    <location>
        <begin position="1"/>
        <end position="19"/>
    </location>
</feature>
<dbReference type="EMBL" id="JBHUOZ010000001">
    <property type="protein sequence ID" value="MFD2919696.1"/>
    <property type="molecule type" value="Genomic_DNA"/>
</dbReference>
<dbReference type="Proteomes" id="UP001597511">
    <property type="component" value="Unassembled WGS sequence"/>
</dbReference>
<protein>
    <recommendedName>
        <fullName evidence="4">DKNYY family protein</fullName>
    </recommendedName>
</protein>
<evidence type="ECO:0000256" key="1">
    <source>
        <dbReference type="SAM" id="SignalP"/>
    </source>
</evidence>
<dbReference type="PROSITE" id="PS51257">
    <property type="entry name" value="PROKAR_LIPOPROTEIN"/>
    <property type="match status" value="1"/>
</dbReference>
<keyword evidence="3" id="KW-1185">Reference proteome</keyword>
<sequence length="156" mass="17791">MKRIFTLSALFMTVVVLLASCVKRSDQYFDESYWLSKERGVVVYSSGACSYYVVETFRGYTVIRSGDGYMPFEGDILYGNFSNTGSRDIYNYSDRSLMRGNIIEYWLDYFDAQDAIDYYCGYYGVNGTDKTLSKDSGSSSKKMIMKADKNVLNAKP</sequence>
<keyword evidence="1" id="KW-0732">Signal</keyword>
<dbReference type="RefSeq" id="WP_386097137.1">
    <property type="nucleotide sequence ID" value="NZ_JBHUOZ010000001.1"/>
</dbReference>
<evidence type="ECO:0000313" key="3">
    <source>
        <dbReference type="Proteomes" id="UP001597511"/>
    </source>
</evidence>
<organism evidence="2 3">
    <name type="scientific">Terrimonas rubra</name>
    <dbReference type="NCBI Taxonomy" id="1035890"/>
    <lineage>
        <taxon>Bacteria</taxon>
        <taxon>Pseudomonadati</taxon>
        <taxon>Bacteroidota</taxon>
        <taxon>Chitinophagia</taxon>
        <taxon>Chitinophagales</taxon>
        <taxon>Chitinophagaceae</taxon>
        <taxon>Terrimonas</taxon>
    </lineage>
</organism>
<gene>
    <name evidence="2" type="ORF">ACFS6H_08270</name>
</gene>
<evidence type="ECO:0008006" key="4">
    <source>
        <dbReference type="Google" id="ProtNLM"/>
    </source>
</evidence>
<accession>A0ABW6A525</accession>
<proteinExistence type="predicted"/>
<evidence type="ECO:0000313" key="2">
    <source>
        <dbReference type="EMBL" id="MFD2919696.1"/>
    </source>
</evidence>
<comment type="caution">
    <text evidence="2">The sequence shown here is derived from an EMBL/GenBank/DDBJ whole genome shotgun (WGS) entry which is preliminary data.</text>
</comment>
<feature type="chain" id="PRO_5045262135" description="DKNYY family protein" evidence="1">
    <location>
        <begin position="20"/>
        <end position="156"/>
    </location>
</feature>